<dbReference type="Gene3D" id="3.30.70.330">
    <property type="match status" value="1"/>
</dbReference>
<reference evidence="5" key="2">
    <citation type="submission" date="2024-10" db="UniProtKB">
        <authorList>
            <consortium name="EnsemblProtists"/>
        </authorList>
    </citation>
    <scope>IDENTIFICATION</scope>
</reference>
<dbReference type="InterPro" id="IPR036390">
    <property type="entry name" value="WH_DNA-bd_sf"/>
</dbReference>
<keyword evidence="3" id="KW-0175">Coiled coil</keyword>
<dbReference type="Pfam" id="PF08777">
    <property type="entry name" value="RRM_3"/>
    <property type="match status" value="1"/>
</dbReference>
<dbReference type="PaxDb" id="2903-EOD41860"/>
<dbReference type="AlphaFoldDB" id="A0A0D3L1H5"/>
<keyword evidence="6" id="KW-1185">Reference proteome</keyword>
<dbReference type="SUPFAM" id="SSF46785">
    <property type="entry name" value="Winged helix' DNA-binding domain"/>
    <property type="match status" value="1"/>
</dbReference>
<dbReference type="PROSITE" id="PS50961">
    <property type="entry name" value="HTH_LA"/>
    <property type="match status" value="1"/>
</dbReference>
<organism evidence="5 6">
    <name type="scientific">Emiliania huxleyi (strain CCMP1516)</name>
    <dbReference type="NCBI Taxonomy" id="280463"/>
    <lineage>
        <taxon>Eukaryota</taxon>
        <taxon>Haptista</taxon>
        <taxon>Haptophyta</taxon>
        <taxon>Prymnesiophyceae</taxon>
        <taxon>Isochrysidales</taxon>
        <taxon>Noelaerhabdaceae</taxon>
        <taxon>Emiliania</taxon>
    </lineage>
</organism>
<proteinExistence type="predicted"/>
<dbReference type="GO" id="GO:0003723">
    <property type="term" value="F:RNA binding"/>
    <property type="evidence" value="ECO:0007669"/>
    <property type="project" value="UniProtKB-UniRule"/>
</dbReference>
<reference evidence="6" key="1">
    <citation type="journal article" date="2013" name="Nature">
        <title>Pan genome of the phytoplankton Emiliania underpins its global distribution.</title>
        <authorList>
            <person name="Read B.A."/>
            <person name="Kegel J."/>
            <person name="Klute M.J."/>
            <person name="Kuo A."/>
            <person name="Lefebvre S.C."/>
            <person name="Maumus F."/>
            <person name="Mayer C."/>
            <person name="Miller J."/>
            <person name="Monier A."/>
            <person name="Salamov A."/>
            <person name="Young J."/>
            <person name="Aguilar M."/>
            <person name="Claverie J.M."/>
            <person name="Frickenhaus S."/>
            <person name="Gonzalez K."/>
            <person name="Herman E.K."/>
            <person name="Lin Y.C."/>
            <person name="Napier J."/>
            <person name="Ogata H."/>
            <person name="Sarno A.F."/>
            <person name="Shmutz J."/>
            <person name="Schroeder D."/>
            <person name="de Vargas C."/>
            <person name="Verret F."/>
            <person name="von Dassow P."/>
            <person name="Valentin K."/>
            <person name="Van de Peer Y."/>
            <person name="Wheeler G."/>
            <person name="Dacks J.B."/>
            <person name="Delwiche C.F."/>
            <person name="Dyhrman S.T."/>
            <person name="Glockner G."/>
            <person name="John U."/>
            <person name="Richards T."/>
            <person name="Worden A.Z."/>
            <person name="Zhang X."/>
            <person name="Grigoriev I.V."/>
            <person name="Allen A.E."/>
            <person name="Bidle K."/>
            <person name="Borodovsky M."/>
            <person name="Bowler C."/>
            <person name="Brownlee C."/>
            <person name="Cock J.M."/>
            <person name="Elias M."/>
            <person name="Gladyshev V.N."/>
            <person name="Groth M."/>
            <person name="Guda C."/>
            <person name="Hadaegh A."/>
            <person name="Iglesias-Rodriguez M.D."/>
            <person name="Jenkins J."/>
            <person name="Jones B.M."/>
            <person name="Lawson T."/>
            <person name="Leese F."/>
            <person name="Lindquist E."/>
            <person name="Lobanov A."/>
            <person name="Lomsadze A."/>
            <person name="Malik S.B."/>
            <person name="Marsh M.E."/>
            <person name="Mackinder L."/>
            <person name="Mock T."/>
            <person name="Mueller-Roeber B."/>
            <person name="Pagarete A."/>
            <person name="Parker M."/>
            <person name="Probert I."/>
            <person name="Quesneville H."/>
            <person name="Raines C."/>
            <person name="Rensing S.A."/>
            <person name="Riano-Pachon D.M."/>
            <person name="Richier S."/>
            <person name="Rokitta S."/>
            <person name="Shiraiwa Y."/>
            <person name="Soanes D.M."/>
            <person name="van der Giezen M."/>
            <person name="Wahlund T.M."/>
            <person name="Williams B."/>
            <person name="Wilson W."/>
            <person name="Wolfe G."/>
            <person name="Wurch L.L."/>
        </authorList>
    </citation>
    <scope>NUCLEOTIDE SEQUENCE</scope>
</reference>
<feature type="domain" description="HTH La-type RNA-binding" evidence="4">
    <location>
        <begin position="1"/>
        <end position="99"/>
    </location>
</feature>
<dbReference type="Gene3D" id="1.10.10.10">
    <property type="entry name" value="Winged helix-like DNA-binding domain superfamily/Winged helix DNA-binding domain"/>
    <property type="match status" value="1"/>
</dbReference>
<dbReference type="GeneID" id="17287130"/>
<dbReference type="InterPro" id="IPR006630">
    <property type="entry name" value="La_HTH"/>
</dbReference>
<feature type="coiled-coil region" evidence="3">
    <location>
        <begin position="205"/>
        <end position="232"/>
    </location>
</feature>
<dbReference type="SMART" id="SM00715">
    <property type="entry name" value="LA"/>
    <property type="match status" value="1"/>
</dbReference>
<name>A0A0D3L1H5_EMIH1</name>
<evidence type="ECO:0000313" key="6">
    <source>
        <dbReference type="Proteomes" id="UP000013827"/>
    </source>
</evidence>
<dbReference type="InterPro" id="IPR012677">
    <property type="entry name" value="Nucleotide-bd_a/b_plait_sf"/>
</dbReference>
<keyword evidence="1 2" id="KW-0694">RNA-binding</keyword>
<dbReference type="RefSeq" id="XP_005794289.1">
    <property type="nucleotide sequence ID" value="XM_005794232.1"/>
</dbReference>
<evidence type="ECO:0000259" key="4">
    <source>
        <dbReference type="PROSITE" id="PS50961"/>
    </source>
</evidence>
<dbReference type="EnsemblProtists" id="EOD41860">
    <property type="protein sequence ID" value="EOD41860"/>
    <property type="gene ID" value="EMIHUDRAFT_447495"/>
</dbReference>
<evidence type="ECO:0000256" key="3">
    <source>
        <dbReference type="SAM" id="Coils"/>
    </source>
</evidence>
<dbReference type="InterPro" id="IPR014886">
    <property type="entry name" value="La_xRRM"/>
</dbReference>
<evidence type="ECO:0000256" key="2">
    <source>
        <dbReference type="PROSITE-ProRule" id="PRU00332"/>
    </source>
</evidence>
<dbReference type="InterPro" id="IPR036388">
    <property type="entry name" value="WH-like_DNA-bd_sf"/>
</dbReference>
<dbReference type="OMA" id="GKWHVEL"/>
<dbReference type="KEGG" id="ehx:EMIHUDRAFT_447495"/>
<protein>
    <recommendedName>
        <fullName evidence="4">HTH La-type RNA-binding domain-containing protein</fullName>
    </recommendedName>
</protein>
<evidence type="ECO:0000256" key="1">
    <source>
        <dbReference type="ARBA" id="ARBA00022884"/>
    </source>
</evidence>
<accession>A0A0D3L1H5</accession>
<dbReference type="HOGENOM" id="CLU_738578_0_0_1"/>
<dbReference type="Proteomes" id="UP000013827">
    <property type="component" value="Unassembled WGS sequence"/>
</dbReference>
<evidence type="ECO:0000313" key="5">
    <source>
        <dbReference type="EnsemblProtists" id="EOD41860"/>
    </source>
</evidence>
<dbReference type="STRING" id="2903.R1FRX7"/>
<sequence>MASDEDKLLRQLEFYMSDASLPYDTFLAGELRRSEADATVSVSAATLAGFPRVVALLPDLSAEERAEALVAAAARSDTLRACDGGHIGRRFPLPADDPAADHSVFLEGLPPSADEAAVLEVLAACVPDAAPASTRRLRDLKDDRQARAFSGKWHVELADAAAAQAVVDAAAAKSLRKPGGQALRATLLRAHYEAEAAKVAEYRRKTAEKQAKRKAEAEAAEAEALRHAHKEHGKVLRFSGWAADRQALLDACGAHGEVAWADDGAEGHVDEYWKQLQLRLAAKKAGGGGGGFGEEKGVVLAFEGVGPGTRREELKALPVRFVDFNRGDSDGFVRFAAAGGAKAALEALAAGGEEASGAMPQISRLISAKKRLIFG</sequence>